<name>A0A9X2G641_9MICO</name>
<dbReference type="AlphaFoldDB" id="A0A9X2G641"/>
<gene>
    <name evidence="1" type="ORF">APR03_003759</name>
</gene>
<proteinExistence type="predicted"/>
<sequence length="78" mass="9064">MDVLPSARKHGFTDADIRHAWENALRYVEYEYDGEERLLVIGPDTHGTMLELVAVPVDAPTRIIHADRLRPSRYDYLR</sequence>
<comment type="caution">
    <text evidence="1">The sequence shown here is derived from an EMBL/GenBank/DDBJ whole genome shotgun (WGS) entry which is preliminary data.</text>
</comment>
<evidence type="ECO:0000313" key="2">
    <source>
        <dbReference type="Proteomes" id="UP001139493"/>
    </source>
</evidence>
<dbReference type="EMBL" id="JAMTCS010000012">
    <property type="protein sequence ID" value="MCP2266393.1"/>
    <property type="molecule type" value="Genomic_DNA"/>
</dbReference>
<protein>
    <submittedName>
        <fullName evidence="1">Uncharacterized protein</fullName>
    </submittedName>
</protein>
<dbReference type="Proteomes" id="UP001139493">
    <property type="component" value="Unassembled WGS sequence"/>
</dbReference>
<keyword evidence="2" id="KW-1185">Reference proteome</keyword>
<accession>A0A9X2G641</accession>
<organism evidence="1 2">
    <name type="scientific">Promicromonospora thailandica</name>
    <dbReference type="NCBI Taxonomy" id="765201"/>
    <lineage>
        <taxon>Bacteria</taxon>
        <taxon>Bacillati</taxon>
        <taxon>Actinomycetota</taxon>
        <taxon>Actinomycetes</taxon>
        <taxon>Micrococcales</taxon>
        <taxon>Promicromonosporaceae</taxon>
        <taxon>Promicromonospora</taxon>
    </lineage>
</organism>
<reference evidence="1" key="1">
    <citation type="submission" date="2022-06" db="EMBL/GenBank/DDBJ databases">
        <title>Genomic Encyclopedia of Archaeal and Bacterial Type Strains, Phase II (KMG-II): from individual species to whole genera.</title>
        <authorList>
            <person name="Goeker M."/>
        </authorList>
    </citation>
    <scope>NUCLEOTIDE SEQUENCE</scope>
    <source>
        <strain evidence="1">DSM 26652</strain>
    </source>
</reference>
<dbReference type="RefSeq" id="WP_253838162.1">
    <property type="nucleotide sequence ID" value="NZ_JAMTCS010000012.1"/>
</dbReference>
<evidence type="ECO:0000313" key="1">
    <source>
        <dbReference type="EMBL" id="MCP2266393.1"/>
    </source>
</evidence>